<dbReference type="PANTHER" id="PTHR34223">
    <property type="entry name" value="OS11G0201299 PROTEIN"/>
    <property type="match status" value="1"/>
</dbReference>
<dbReference type="EMBL" id="CM029052">
    <property type="protein sequence ID" value="KAG2556518.1"/>
    <property type="molecule type" value="Genomic_DNA"/>
</dbReference>
<dbReference type="InterPro" id="IPR053197">
    <property type="entry name" value="F-box_SCFL_complex_component"/>
</dbReference>
<feature type="compositionally biased region" description="Basic and acidic residues" evidence="1">
    <location>
        <begin position="67"/>
        <end position="76"/>
    </location>
</feature>
<reference evidence="2" key="1">
    <citation type="submission" date="2020-05" db="EMBL/GenBank/DDBJ databases">
        <title>WGS assembly of Panicum virgatum.</title>
        <authorList>
            <person name="Lovell J.T."/>
            <person name="Jenkins J."/>
            <person name="Shu S."/>
            <person name="Juenger T.E."/>
            <person name="Schmutz J."/>
        </authorList>
    </citation>
    <scope>NUCLEOTIDE SEQUENCE</scope>
    <source>
        <strain evidence="2">AP13</strain>
    </source>
</reference>
<organism evidence="2 3">
    <name type="scientific">Panicum virgatum</name>
    <name type="common">Blackwell switchgrass</name>
    <dbReference type="NCBI Taxonomy" id="38727"/>
    <lineage>
        <taxon>Eukaryota</taxon>
        <taxon>Viridiplantae</taxon>
        <taxon>Streptophyta</taxon>
        <taxon>Embryophyta</taxon>
        <taxon>Tracheophyta</taxon>
        <taxon>Spermatophyta</taxon>
        <taxon>Magnoliopsida</taxon>
        <taxon>Liliopsida</taxon>
        <taxon>Poales</taxon>
        <taxon>Poaceae</taxon>
        <taxon>PACMAD clade</taxon>
        <taxon>Panicoideae</taxon>
        <taxon>Panicodae</taxon>
        <taxon>Paniceae</taxon>
        <taxon>Panicinae</taxon>
        <taxon>Panicum</taxon>
        <taxon>Panicum sect. Hiantes</taxon>
    </lineage>
</organism>
<proteinExistence type="predicted"/>
<evidence type="ECO:0000313" key="2">
    <source>
        <dbReference type="EMBL" id="KAG2556518.1"/>
    </source>
</evidence>
<protein>
    <submittedName>
        <fullName evidence="2">Uncharacterized protein</fullName>
    </submittedName>
</protein>
<evidence type="ECO:0000256" key="1">
    <source>
        <dbReference type="SAM" id="MobiDB-lite"/>
    </source>
</evidence>
<accession>A0A8T0P696</accession>
<gene>
    <name evidence="2" type="ORF">PVAP13_8NG204201</name>
</gene>
<comment type="caution">
    <text evidence="2">The sequence shown here is derived from an EMBL/GenBank/DDBJ whole genome shotgun (WGS) entry which is preliminary data.</text>
</comment>
<evidence type="ECO:0000313" key="3">
    <source>
        <dbReference type="Proteomes" id="UP000823388"/>
    </source>
</evidence>
<dbReference type="Proteomes" id="UP000823388">
    <property type="component" value="Chromosome 8N"/>
</dbReference>
<dbReference type="AlphaFoldDB" id="A0A8T0P696"/>
<sequence>MPPGSQEDGAASMEAADCEDRISALPDEVIHHLLGLLPAPEAVRTCLLALVPPLEVHAQPPPRRDRRPGADRRVAEPVHVPPPARPPRPSRLLRHLRRSRAVRRRHCAGILPLGSAGCGPAPCAGANGRPGAHVQHVLLRAGREASRVQVPHEVGTLLRAVDGHDS</sequence>
<dbReference type="PANTHER" id="PTHR34223:SF88">
    <property type="entry name" value="OS11G0200950 PROTEIN"/>
    <property type="match status" value="1"/>
</dbReference>
<keyword evidence="3" id="KW-1185">Reference proteome</keyword>
<name>A0A8T0P696_PANVG</name>
<feature type="compositionally biased region" description="Pro residues" evidence="1">
    <location>
        <begin position="79"/>
        <end position="89"/>
    </location>
</feature>
<dbReference type="InterPro" id="IPR036047">
    <property type="entry name" value="F-box-like_dom_sf"/>
</dbReference>
<feature type="region of interest" description="Disordered" evidence="1">
    <location>
        <begin position="56"/>
        <end position="90"/>
    </location>
</feature>
<dbReference type="SUPFAM" id="SSF81383">
    <property type="entry name" value="F-box domain"/>
    <property type="match status" value="1"/>
</dbReference>